<accession>A0A7Y9C5Q5</accession>
<protein>
    <submittedName>
        <fullName evidence="2">Glycosyltransferase</fullName>
    </submittedName>
</protein>
<gene>
    <name evidence="2" type="ORF">HZF10_09990</name>
</gene>
<reference evidence="2 3" key="1">
    <citation type="submission" date="2020-07" db="EMBL/GenBank/DDBJ databases">
        <authorList>
            <person name="Sun Q."/>
        </authorList>
    </citation>
    <scope>NUCLEOTIDE SEQUENCE [LARGE SCALE GENOMIC DNA]</scope>
    <source>
        <strain evidence="2 3">MAH-1</strain>
    </source>
</reference>
<evidence type="ECO:0000313" key="3">
    <source>
        <dbReference type="Proteomes" id="UP000535020"/>
    </source>
</evidence>
<feature type="domain" description="Glycosyltransferase 2-like" evidence="1">
    <location>
        <begin position="3"/>
        <end position="132"/>
    </location>
</feature>
<keyword evidence="2" id="KW-0808">Transferase</keyword>
<evidence type="ECO:0000313" key="2">
    <source>
        <dbReference type="EMBL" id="NYA71250.1"/>
    </source>
</evidence>
<dbReference type="Pfam" id="PF00535">
    <property type="entry name" value="Glycos_transf_2"/>
    <property type="match status" value="1"/>
</dbReference>
<name>A0A7Y9C5Q5_9FLAO</name>
<dbReference type="CDD" id="cd00761">
    <property type="entry name" value="Glyco_tranf_GTA_type"/>
    <property type="match status" value="1"/>
</dbReference>
<dbReference type="InterPro" id="IPR029044">
    <property type="entry name" value="Nucleotide-diphossugar_trans"/>
</dbReference>
<dbReference type="EMBL" id="JACBJI010000003">
    <property type="protein sequence ID" value="NYA71250.1"/>
    <property type="molecule type" value="Genomic_DNA"/>
</dbReference>
<dbReference type="GO" id="GO:0016740">
    <property type="term" value="F:transferase activity"/>
    <property type="evidence" value="ECO:0007669"/>
    <property type="project" value="UniProtKB-KW"/>
</dbReference>
<proteinExistence type="predicted"/>
<dbReference type="Proteomes" id="UP000535020">
    <property type="component" value="Unassembled WGS sequence"/>
</dbReference>
<sequence length="295" mass="34771">MLSILIPTYNYDVFGLTAEVQRQCRLSGIVFEIIVLDDASYRFTTENDRINTLDHCSYSILGQNIGRSKIRNLLAWKARYDWLLFLDADTFPTSDDFIPNYLTEISNGEKVIDGGILYKPEKPGKDKMLRWTYGNDREALDVPSRNQNPYWAFLSLNFLIPKRLFEKVRFDETLPNLRHEDTVFSFTMQQLRIPIKHISNPVFHLGLDDFETMLRKEHEALSSFKNLLLTGKISYDYLRMGRYYRFLKRSHLDFFVKAFFKLTRKSLIADISKANPSLFWYDVYRIGYLCSIPDQ</sequence>
<dbReference type="RefSeq" id="WP_176006047.1">
    <property type="nucleotide sequence ID" value="NZ_JABWMI010000010.1"/>
</dbReference>
<dbReference type="Gene3D" id="3.90.550.10">
    <property type="entry name" value="Spore Coat Polysaccharide Biosynthesis Protein SpsA, Chain A"/>
    <property type="match status" value="1"/>
</dbReference>
<dbReference type="AlphaFoldDB" id="A0A7Y9C5Q5"/>
<dbReference type="SUPFAM" id="SSF53448">
    <property type="entry name" value="Nucleotide-diphospho-sugar transferases"/>
    <property type="match status" value="1"/>
</dbReference>
<keyword evidence="3" id="KW-1185">Reference proteome</keyword>
<evidence type="ECO:0000259" key="1">
    <source>
        <dbReference type="Pfam" id="PF00535"/>
    </source>
</evidence>
<organism evidence="2 3">
    <name type="scientific">Flavobacterium agri</name>
    <dbReference type="NCBI Taxonomy" id="2743471"/>
    <lineage>
        <taxon>Bacteria</taxon>
        <taxon>Pseudomonadati</taxon>
        <taxon>Bacteroidota</taxon>
        <taxon>Flavobacteriia</taxon>
        <taxon>Flavobacteriales</taxon>
        <taxon>Flavobacteriaceae</taxon>
        <taxon>Flavobacterium</taxon>
    </lineage>
</organism>
<dbReference type="InterPro" id="IPR001173">
    <property type="entry name" value="Glyco_trans_2-like"/>
</dbReference>
<comment type="caution">
    <text evidence="2">The sequence shown here is derived from an EMBL/GenBank/DDBJ whole genome shotgun (WGS) entry which is preliminary data.</text>
</comment>